<dbReference type="InterPro" id="IPR008551">
    <property type="entry name" value="TANGO2"/>
</dbReference>
<sequence length="233" mass="26490">MCTFTFLPTKEGFIATSNRDESPSRNTVFPKKYIENNTTLHYPKDALAGGTWIGLSSKKRLVCLLNGGFTTHTRKETYKMSRGIVVKDVLCANSDIKVLEEYDFNGVEPFTLLTINWSNSLQLLEIVWDGTTKHFSKKPNKPQIWSSSLLYSQDVKQKRRDWFSLFLTKNENPTSNELLDFHKSAGDGDIKTNLVMDRGFVKTKSITQVEKNGTTISMLYEDIGIKKTTLLSI</sequence>
<dbReference type="EMBL" id="JAVRHZ010000007">
    <property type="protein sequence ID" value="MDT0556511.1"/>
    <property type="molecule type" value="Genomic_DNA"/>
</dbReference>
<gene>
    <name evidence="1" type="ORF">RM538_10875</name>
</gene>
<keyword evidence="2" id="KW-1185">Reference proteome</keyword>
<protein>
    <submittedName>
        <fullName evidence="1">NRDE family protein</fullName>
    </submittedName>
</protein>
<proteinExistence type="predicted"/>
<dbReference type="Pfam" id="PF05742">
    <property type="entry name" value="TANGO2"/>
    <property type="match status" value="1"/>
</dbReference>
<evidence type="ECO:0000313" key="1">
    <source>
        <dbReference type="EMBL" id="MDT0556511.1"/>
    </source>
</evidence>
<name>A0ABU2YF57_9FLAO</name>
<evidence type="ECO:0000313" key="2">
    <source>
        <dbReference type="Proteomes" id="UP001254488"/>
    </source>
</evidence>
<organism evidence="1 2">
    <name type="scientific">Patiriisocius hiemis</name>
    <dbReference type="NCBI Taxonomy" id="3075604"/>
    <lineage>
        <taxon>Bacteria</taxon>
        <taxon>Pseudomonadati</taxon>
        <taxon>Bacteroidota</taxon>
        <taxon>Flavobacteriia</taxon>
        <taxon>Flavobacteriales</taxon>
        <taxon>Flavobacteriaceae</taxon>
        <taxon>Patiriisocius</taxon>
    </lineage>
</organism>
<comment type="caution">
    <text evidence="1">The sequence shown here is derived from an EMBL/GenBank/DDBJ whole genome shotgun (WGS) entry which is preliminary data.</text>
</comment>
<dbReference type="RefSeq" id="WP_311333462.1">
    <property type="nucleotide sequence ID" value="NZ_JAVRHZ010000007.1"/>
</dbReference>
<dbReference type="Proteomes" id="UP001254488">
    <property type="component" value="Unassembled WGS sequence"/>
</dbReference>
<reference evidence="1 2" key="1">
    <citation type="submission" date="2023-09" db="EMBL/GenBank/DDBJ databases">
        <authorList>
            <person name="Rey-Velasco X."/>
        </authorList>
    </citation>
    <scope>NUCLEOTIDE SEQUENCE [LARGE SCALE GENOMIC DNA]</scope>
    <source>
        <strain evidence="1 2">W242</strain>
    </source>
</reference>
<accession>A0ABU2YF57</accession>